<keyword evidence="5" id="KW-0418">Kinase</keyword>
<dbReference type="InterPro" id="IPR003594">
    <property type="entry name" value="HATPase_dom"/>
</dbReference>
<evidence type="ECO:0000256" key="4">
    <source>
        <dbReference type="ARBA" id="ARBA00022679"/>
    </source>
</evidence>
<dbReference type="GO" id="GO:0030295">
    <property type="term" value="F:protein kinase activator activity"/>
    <property type="evidence" value="ECO:0007669"/>
    <property type="project" value="TreeGrafter"/>
</dbReference>
<dbReference type="Pfam" id="PF00512">
    <property type="entry name" value="HisKA"/>
    <property type="match status" value="1"/>
</dbReference>
<dbReference type="SMART" id="SM00388">
    <property type="entry name" value="HisKA"/>
    <property type="match status" value="1"/>
</dbReference>
<dbReference type="PROSITE" id="PS50113">
    <property type="entry name" value="PAC"/>
    <property type="match status" value="2"/>
</dbReference>
<dbReference type="SUPFAM" id="SSF47384">
    <property type="entry name" value="Homodimeric domain of signal transducing histidine kinase"/>
    <property type="match status" value="1"/>
</dbReference>
<dbReference type="InterPro" id="IPR035965">
    <property type="entry name" value="PAS-like_dom_sf"/>
</dbReference>
<dbReference type="InterPro" id="IPR004358">
    <property type="entry name" value="Sig_transdc_His_kin-like_C"/>
</dbReference>
<evidence type="ECO:0000256" key="2">
    <source>
        <dbReference type="ARBA" id="ARBA00012438"/>
    </source>
</evidence>
<proteinExistence type="predicted"/>
<dbReference type="FunFam" id="3.30.565.10:FF:000006">
    <property type="entry name" value="Sensor histidine kinase WalK"/>
    <property type="match status" value="1"/>
</dbReference>
<evidence type="ECO:0000256" key="6">
    <source>
        <dbReference type="ARBA" id="ARBA00023136"/>
    </source>
</evidence>
<dbReference type="InterPro" id="IPR013655">
    <property type="entry name" value="PAS_fold_3"/>
</dbReference>
<feature type="region of interest" description="Disordered" evidence="7">
    <location>
        <begin position="509"/>
        <end position="528"/>
    </location>
</feature>
<dbReference type="PRINTS" id="PR00344">
    <property type="entry name" value="BCTRLSENSOR"/>
</dbReference>
<dbReference type="GO" id="GO:0000155">
    <property type="term" value="F:phosphorelay sensor kinase activity"/>
    <property type="evidence" value="ECO:0007669"/>
    <property type="project" value="InterPro"/>
</dbReference>
<dbReference type="Pfam" id="PF02518">
    <property type="entry name" value="HATPase_c"/>
    <property type="match status" value="1"/>
</dbReference>
<comment type="catalytic activity">
    <reaction evidence="1">
        <text>ATP + protein L-histidine = ADP + protein N-phospho-L-histidine.</text>
        <dbReference type="EC" id="2.7.13.3"/>
    </reaction>
</comment>
<gene>
    <name evidence="10" type="ORF">HNQ60_000462</name>
</gene>
<dbReference type="SMART" id="SM00065">
    <property type="entry name" value="GAF"/>
    <property type="match status" value="2"/>
</dbReference>
<name>A0A841HFS1_9GAMM</name>
<dbReference type="SMART" id="SM00387">
    <property type="entry name" value="HATPase_c"/>
    <property type="match status" value="1"/>
</dbReference>
<dbReference type="InterPro" id="IPR036097">
    <property type="entry name" value="HisK_dim/P_sf"/>
</dbReference>
<dbReference type="EMBL" id="JACHHZ010000001">
    <property type="protein sequence ID" value="MBB6091616.1"/>
    <property type="molecule type" value="Genomic_DNA"/>
</dbReference>
<dbReference type="PANTHER" id="PTHR42878">
    <property type="entry name" value="TWO-COMPONENT HISTIDINE KINASE"/>
    <property type="match status" value="1"/>
</dbReference>
<dbReference type="Gene3D" id="3.30.565.10">
    <property type="entry name" value="Histidine kinase-like ATPase, C-terminal domain"/>
    <property type="match status" value="1"/>
</dbReference>
<dbReference type="SUPFAM" id="SSF55785">
    <property type="entry name" value="PYP-like sensor domain (PAS domain)"/>
    <property type="match status" value="2"/>
</dbReference>
<dbReference type="GO" id="GO:0007234">
    <property type="term" value="P:osmosensory signaling via phosphorelay pathway"/>
    <property type="evidence" value="ECO:0007669"/>
    <property type="project" value="TreeGrafter"/>
</dbReference>
<dbReference type="RefSeq" id="WP_184329405.1">
    <property type="nucleotide sequence ID" value="NZ_JACHHZ010000001.1"/>
</dbReference>
<evidence type="ECO:0000313" key="10">
    <source>
        <dbReference type="EMBL" id="MBB6091616.1"/>
    </source>
</evidence>
<evidence type="ECO:0000259" key="8">
    <source>
        <dbReference type="PROSITE" id="PS50109"/>
    </source>
</evidence>
<keyword evidence="3" id="KW-0597">Phosphoprotein</keyword>
<evidence type="ECO:0000256" key="7">
    <source>
        <dbReference type="SAM" id="MobiDB-lite"/>
    </source>
</evidence>
<feature type="domain" description="Histidine kinase" evidence="8">
    <location>
        <begin position="619"/>
        <end position="833"/>
    </location>
</feature>
<dbReference type="CDD" id="cd00082">
    <property type="entry name" value="HisKA"/>
    <property type="match status" value="1"/>
</dbReference>
<dbReference type="AlphaFoldDB" id="A0A841HFS1"/>
<evidence type="ECO:0000256" key="3">
    <source>
        <dbReference type="ARBA" id="ARBA00022553"/>
    </source>
</evidence>
<dbReference type="GO" id="GO:0005886">
    <property type="term" value="C:plasma membrane"/>
    <property type="evidence" value="ECO:0007669"/>
    <property type="project" value="UniProtKB-ARBA"/>
</dbReference>
<dbReference type="InterPro" id="IPR001610">
    <property type="entry name" value="PAC"/>
</dbReference>
<dbReference type="InterPro" id="IPR003018">
    <property type="entry name" value="GAF"/>
</dbReference>
<dbReference type="Gene3D" id="1.10.287.130">
    <property type="match status" value="1"/>
</dbReference>
<comment type="caution">
    <text evidence="10">The sequence shown here is derived from an EMBL/GenBank/DDBJ whole genome shotgun (WGS) entry which is preliminary data.</text>
</comment>
<dbReference type="EC" id="2.7.13.3" evidence="2"/>
<dbReference type="CDD" id="cd00130">
    <property type="entry name" value="PAS"/>
    <property type="match status" value="1"/>
</dbReference>
<sequence>MSVAVGEPIQAPSPSCRIDIALAGALQQTCGVVEAMNRDRRCAIVLYDQGCGSIAAAIGLGLPQAFLSLMESSAAECFSASRESEFAVHADIAADPTCREVRDAALAQGLRSSWSLPVAGTSGSTIAVLTVFALVQTNPSPADLQAARTFATLIADTIERSRIDQAIRENLTRLELAHNIARLGYWERDVVRNRAVSFGRINDIVGQADAHQALDLNQLLAKVVPEDRHLLIEAGEDVAANRPHLREISFRIRQSDGEIRHVLAQRRGIRDESGRIVKIVGTIQDVTAQHRAAAELKASEERFRLMAEHTGQLIVDCDIERGEVNCAGAIREILGDAVGTAPKLPLDIWRKVVHPDDLAMVEQAIKRMLKGARISVACRILRFDGKVLDIEAIGSAVIDANGRATRVIGTLSDISDRRRAEAEGRRYLMQLAFLADAARKVNSVLSVADLLQTITQIARDLVGCHIAIGVVWPDEADRSELRSSSASEKYASLNSVALLAATLDESDESSRELKGAMRAPRTAMADEEASSESQIIASSGLLTVPLVTPAGRANGLIRVADKREGDFNPNDERVLGQLANLAAVGIENARLYGELEARVGQRTQELEHSNRELEAFSYSVSHDLRGPLRAISGFTGLLRERHFGTFDNDSQRYIERIEAGTQRMAALIDDLLELGRVTRLELKCEQVDLSSLAEAIVQRLRERSPQRAATFDIQPGLHVWADLRLLEIVLENLLDNAWKFTAGRSAADIVFGVCQMGADRAFLVRDNGVGFDPRYASNLFGVFQRLHATTEFPGTGVGLATVQRIVQRHGGRIWAEAEVDRGAVFYFTLAEEPR</sequence>
<protein>
    <recommendedName>
        <fullName evidence="2">histidine kinase</fullName>
        <ecNumber evidence="2">2.7.13.3</ecNumber>
    </recommendedName>
</protein>
<evidence type="ECO:0000256" key="1">
    <source>
        <dbReference type="ARBA" id="ARBA00000085"/>
    </source>
</evidence>
<accession>A0A841HFS1</accession>
<reference evidence="10 11" key="1">
    <citation type="submission" date="2020-08" db="EMBL/GenBank/DDBJ databases">
        <title>Genomic Encyclopedia of Type Strains, Phase IV (KMG-IV): sequencing the most valuable type-strain genomes for metagenomic binning, comparative biology and taxonomic classification.</title>
        <authorList>
            <person name="Goeker M."/>
        </authorList>
    </citation>
    <scope>NUCLEOTIDE SEQUENCE [LARGE SCALE GENOMIC DNA]</scope>
    <source>
        <strain evidence="10 11">DSM 26723</strain>
    </source>
</reference>
<organism evidence="10 11">
    <name type="scientific">Povalibacter uvarum</name>
    <dbReference type="NCBI Taxonomy" id="732238"/>
    <lineage>
        <taxon>Bacteria</taxon>
        <taxon>Pseudomonadati</taxon>
        <taxon>Pseudomonadota</taxon>
        <taxon>Gammaproteobacteria</taxon>
        <taxon>Steroidobacterales</taxon>
        <taxon>Steroidobacteraceae</taxon>
        <taxon>Povalibacter</taxon>
    </lineage>
</organism>
<dbReference type="SUPFAM" id="SSF55874">
    <property type="entry name" value="ATPase domain of HSP90 chaperone/DNA topoisomerase II/histidine kinase"/>
    <property type="match status" value="1"/>
</dbReference>
<dbReference type="Gene3D" id="3.30.450.20">
    <property type="entry name" value="PAS domain"/>
    <property type="match status" value="2"/>
</dbReference>
<dbReference type="InterPro" id="IPR000014">
    <property type="entry name" value="PAS"/>
</dbReference>
<dbReference type="Gene3D" id="3.30.450.40">
    <property type="match status" value="2"/>
</dbReference>
<evidence type="ECO:0000259" key="9">
    <source>
        <dbReference type="PROSITE" id="PS50113"/>
    </source>
</evidence>
<dbReference type="SUPFAM" id="SSF55781">
    <property type="entry name" value="GAF domain-like"/>
    <property type="match status" value="2"/>
</dbReference>
<dbReference type="InterPro" id="IPR036890">
    <property type="entry name" value="HATPase_C_sf"/>
</dbReference>
<evidence type="ECO:0000313" key="11">
    <source>
        <dbReference type="Proteomes" id="UP000588068"/>
    </source>
</evidence>
<dbReference type="Pfam" id="PF08447">
    <property type="entry name" value="PAS_3"/>
    <property type="match status" value="2"/>
</dbReference>
<dbReference type="Pfam" id="PF13185">
    <property type="entry name" value="GAF_2"/>
    <property type="match status" value="2"/>
</dbReference>
<keyword evidence="11" id="KW-1185">Reference proteome</keyword>
<dbReference type="InterPro" id="IPR005467">
    <property type="entry name" value="His_kinase_dom"/>
</dbReference>
<dbReference type="PANTHER" id="PTHR42878:SF15">
    <property type="entry name" value="BACTERIOPHYTOCHROME"/>
    <property type="match status" value="1"/>
</dbReference>
<dbReference type="InterPro" id="IPR029016">
    <property type="entry name" value="GAF-like_dom_sf"/>
</dbReference>
<dbReference type="InterPro" id="IPR000700">
    <property type="entry name" value="PAS-assoc_C"/>
</dbReference>
<dbReference type="InterPro" id="IPR050351">
    <property type="entry name" value="BphY/WalK/GraS-like"/>
</dbReference>
<keyword evidence="4" id="KW-0808">Transferase</keyword>
<keyword evidence="6" id="KW-0472">Membrane</keyword>
<dbReference type="InterPro" id="IPR003661">
    <property type="entry name" value="HisK_dim/P_dom"/>
</dbReference>
<dbReference type="GO" id="GO:0000156">
    <property type="term" value="F:phosphorelay response regulator activity"/>
    <property type="evidence" value="ECO:0007669"/>
    <property type="project" value="TreeGrafter"/>
</dbReference>
<dbReference type="SMART" id="SM00086">
    <property type="entry name" value="PAC"/>
    <property type="match status" value="2"/>
</dbReference>
<feature type="domain" description="PAC" evidence="9">
    <location>
        <begin position="374"/>
        <end position="426"/>
    </location>
</feature>
<dbReference type="NCBIfam" id="TIGR00229">
    <property type="entry name" value="sensory_box"/>
    <property type="match status" value="2"/>
</dbReference>
<feature type="domain" description="PAC" evidence="9">
    <location>
        <begin position="246"/>
        <end position="298"/>
    </location>
</feature>
<evidence type="ECO:0000256" key="5">
    <source>
        <dbReference type="ARBA" id="ARBA00022777"/>
    </source>
</evidence>
<dbReference type="Proteomes" id="UP000588068">
    <property type="component" value="Unassembled WGS sequence"/>
</dbReference>
<dbReference type="PROSITE" id="PS50109">
    <property type="entry name" value="HIS_KIN"/>
    <property type="match status" value="1"/>
</dbReference>